<evidence type="ECO:0000313" key="2">
    <source>
        <dbReference type="Proteomes" id="UP000251923"/>
    </source>
</evidence>
<dbReference type="Gene3D" id="3.10.290.10">
    <property type="entry name" value="RNA-binding S4 domain"/>
    <property type="match status" value="1"/>
</dbReference>
<protein>
    <submittedName>
        <fullName evidence="1">RluA family pseudouridine synthase</fullName>
    </submittedName>
</protein>
<proteinExistence type="predicted"/>
<dbReference type="Proteomes" id="UP000251923">
    <property type="component" value="Unassembled WGS sequence"/>
</dbReference>
<reference evidence="1 2" key="1">
    <citation type="submission" date="2018-04" db="EMBL/GenBank/DDBJ databases">
        <title>Aerococcus urinae genomes.</title>
        <authorList>
            <person name="Hilt E."/>
            <person name="Gilbert N.M."/>
            <person name="Thomas-White K."/>
            <person name="Putonti C."/>
            <person name="Lewis A.L."/>
            <person name="Visck K.L."/>
            <person name="Wolfe A.J."/>
        </authorList>
    </citation>
    <scope>NUCLEOTIDE SEQUENCE [LARGE SCALE GENOMIC DNA]</scope>
    <source>
        <strain evidence="1 2">UMB7480</strain>
    </source>
</reference>
<feature type="non-terminal residue" evidence="1">
    <location>
        <position position="52"/>
    </location>
</feature>
<dbReference type="GO" id="GO:0003723">
    <property type="term" value="F:RNA binding"/>
    <property type="evidence" value="ECO:0007669"/>
    <property type="project" value="InterPro"/>
</dbReference>
<dbReference type="InterPro" id="IPR036986">
    <property type="entry name" value="S4_RNA-bd_sf"/>
</dbReference>
<dbReference type="AlphaFoldDB" id="A0A329NTZ7"/>
<accession>A0A329NTZ7</accession>
<dbReference type="SUPFAM" id="SSF55174">
    <property type="entry name" value="Alpha-L RNA-binding motif"/>
    <property type="match status" value="1"/>
</dbReference>
<gene>
    <name evidence="1" type="ORF">DBT54_10470</name>
</gene>
<dbReference type="EMBL" id="QMHM01000135">
    <property type="protein sequence ID" value="RAV73954.1"/>
    <property type="molecule type" value="Genomic_DNA"/>
</dbReference>
<comment type="caution">
    <text evidence="1">The sequence shown here is derived from an EMBL/GenBank/DDBJ whole genome shotgun (WGS) entry which is preliminary data.</text>
</comment>
<organism evidence="1 2">
    <name type="scientific">Aerococcus urinae</name>
    <dbReference type="NCBI Taxonomy" id="1376"/>
    <lineage>
        <taxon>Bacteria</taxon>
        <taxon>Bacillati</taxon>
        <taxon>Bacillota</taxon>
        <taxon>Bacilli</taxon>
        <taxon>Lactobacillales</taxon>
        <taxon>Aerococcaceae</taxon>
        <taxon>Aerococcus</taxon>
    </lineage>
</organism>
<evidence type="ECO:0000313" key="1">
    <source>
        <dbReference type="EMBL" id="RAV73954.1"/>
    </source>
</evidence>
<sequence>MSSVTQLEITEEEDGIRLDRWFKRRFPSLTHGRREKLLRTGQVRVDGGRAPA</sequence>
<name>A0A329NTZ7_9LACT</name>